<keyword evidence="6" id="KW-0539">Nucleus</keyword>
<feature type="compositionally biased region" description="Basic residues" evidence="11">
    <location>
        <begin position="62"/>
        <end position="71"/>
    </location>
</feature>
<feature type="domain" description="S1 motif" evidence="12">
    <location>
        <begin position="304"/>
        <end position="375"/>
    </location>
</feature>
<evidence type="ECO:0000256" key="3">
    <source>
        <dbReference type="ARBA" id="ARBA00022552"/>
    </source>
</evidence>
<feature type="compositionally biased region" description="Polar residues" evidence="11">
    <location>
        <begin position="1349"/>
        <end position="1361"/>
    </location>
</feature>
<dbReference type="GO" id="GO:0032040">
    <property type="term" value="C:small-subunit processome"/>
    <property type="evidence" value="ECO:0007669"/>
    <property type="project" value="TreeGrafter"/>
</dbReference>
<dbReference type="InterPro" id="IPR019734">
    <property type="entry name" value="TPR_rpt"/>
</dbReference>
<dbReference type="OMA" id="GQYLRAY"/>
<gene>
    <name evidence="13" type="ORF">B9J08_001769</name>
    <name evidence="14" type="ORF">CA7LBN_001445</name>
</gene>
<reference evidence="14" key="3">
    <citation type="submission" date="2021-06" db="EMBL/GenBank/DDBJ databases">
        <title>Candida auris outbreak in lebanese hospital.</title>
        <authorList>
            <person name="Finianos M."/>
        </authorList>
    </citation>
    <scope>NUCLEOTIDE SEQUENCE</scope>
    <source>
        <strain evidence="14">CA7LBN</strain>
    </source>
</reference>
<dbReference type="Pfam" id="PF23231">
    <property type="entry name" value="HAT_Syf1_CNRKL1_C"/>
    <property type="match status" value="1"/>
</dbReference>
<dbReference type="CDD" id="cd05708">
    <property type="entry name" value="S1_Rrp5_repeat_sc12"/>
    <property type="match status" value="1"/>
</dbReference>
<evidence type="ECO:0000256" key="11">
    <source>
        <dbReference type="SAM" id="MobiDB-lite"/>
    </source>
</evidence>
<comment type="subcellular location">
    <subcellularLocation>
        <location evidence="1">Nucleus</location>
        <location evidence="1">Nucleolus</location>
    </subcellularLocation>
</comment>
<feature type="domain" description="S1 motif" evidence="12">
    <location>
        <begin position="854"/>
        <end position="930"/>
    </location>
</feature>
<feature type="repeat" description="TPR" evidence="10">
    <location>
        <begin position="1534"/>
        <end position="1567"/>
    </location>
</feature>
<reference evidence="13" key="1">
    <citation type="journal article" date="2017" name="Clin. Infect. Dis.">
        <title>Simultaneous emergence of multidrug-resistant Candida auris on 3 continents confirmed by whole-genome sequencing and epidemiological analyses.</title>
        <authorList>
            <person name="Lockhart S.R."/>
            <person name="Etienne K.A."/>
            <person name="Vallabhaneni S."/>
            <person name="Farooqi J."/>
            <person name="Chowdhary A."/>
            <person name="Govender N.P."/>
            <person name="Colombo A.L."/>
            <person name="Calvo B."/>
            <person name="Cuomo C.A."/>
            <person name="Desjardins C.A."/>
            <person name="Berkow E.L."/>
            <person name="Castanheira M."/>
            <person name="Magobo R.E."/>
            <person name="Jabeen K."/>
            <person name="Asghar R.J."/>
            <person name="Meis J.F."/>
            <person name="Jackson B."/>
            <person name="Chiller T."/>
            <person name="Litvintseva A.P."/>
        </authorList>
    </citation>
    <scope>NUCLEOTIDE SEQUENCE [LARGE SCALE GENOMIC DNA]</scope>
    <source>
        <strain evidence="13">B8441</strain>
    </source>
</reference>
<dbReference type="Pfam" id="PF00575">
    <property type="entry name" value="S1"/>
    <property type="match status" value="2"/>
</dbReference>
<dbReference type="VEuPathDB" id="FungiDB:CJI96_0000230"/>
<dbReference type="InterPro" id="IPR003029">
    <property type="entry name" value="S1_domain"/>
</dbReference>
<dbReference type="GO" id="GO:0006364">
    <property type="term" value="P:rRNA processing"/>
    <property type="evidence" value="ECO:0007669"/>
    <property type="project" value="UniProtKB-KW"/>
</dbReference>
<dbReference type="InterPro" id="IPR045209">
    <property type="entry name" value="Rrp5"/>
</dbReference>
<keyword evidence="10" id="KW-0802">TPR repeat</keyword>
<dbReference type="SMART" id="SM00316">
    <property type="entry name" value="S1"/>
    <property type="match status" value="12"/>
</dbReference>
<dbReference type="InterPro" id="IPR012340">
    <property type="entry name" value="NA-bd_OB-fold"/>
</dbReference>
<feature type="domain" description="S1 motif" evidence="12">
    <location>
        <begin position="396"/>
        <end position="464"/>
    </location>
</feature>
<dbReference type="SMART" id="SM00386">
    <property type="entry name" value="HAT"/>
    <property type="match status" value="5"/>
</dbReference>
<evidence type="ECO:0000256" key="4">
    <source>
        <dbReference type="ARBA" id="ARBA00022553"/>
    </source>
</evidence>
<dbReference type="FunFam" id="1.25.40.10:FF:000065">
    <property type="entry name" value="Programmed cell death 11"/>
    <property type="match status" value="1"/>
</dbReference>
<evidence type="ECO:0000256" key="2">
    <source>
        <dbReference type="ARBA" id="ARBA00022517"/>
    </source>
</evidence>
<name>A0A2H0ZYF7_CANAR</name>
<feature type="domain" description="S1 motif" evidence="12">
    <location>
        <begin position="481"/>
        <end position="551"/>
    </location>
</feature>
<feature type="region of interest" description="Disordered" evidence="11">
    <location>
        <begin position="1323"/>
        <end position="1411"/>
    </location>
</feature>
<dbReference type="InterPro" id="IPR048059">
    <property type="entry name" value="Rrp5_S1_rpt_hs1_sc1"/>
</dbReference>
<feature type="domain" description="S1 motif" evidence="12">
    <location>
        <begin position="1222"/>
        <end position="1293"/>
    </location>
</feature>
<feature type="domain" description="S1 motif" evidence="12">
    <location>
        <begin position="97"/>
        <end position="199"/>
    </location>
</feature>
<organism evidence="13">
    <name type="scientific">Candidozyma auris</name>
    <name type="common">Yeast</name>
    <name type="synonym">Candida auris</name>
    <dbReference type="NCBI Taxonomy" id="498019"/>
    <lineage>
        <taxon>Eukaryota</taxon>
        <taxon>Fungi</taxon>
        <taxon>Dikarya</taxon>
        <taxon>Ascomycota</taxon>
        <taxon>Saccharomycotina</taxon>
        <taxon>Pichiomycetes</taxon>
        <taxon>Metschnikowiaceae</taxon>
        <taxon>Candidozyma</taxon>
    </lineage>
</organism>
<dbReference type="SUPFAM" id="SSF50249">
    <property type="entry name" value="Nucleic acid-binding proteins"/>
    <property type="match status" value="12"/>
</dbReference>
<dbReference type="VEuPathDB" id="FungiDB:B9J08_001769"/>
<evidence type="ECO:0000256" key="9">
    <source>
        <dbReference type="ARBA" id="ARBA00076674"/>
    </source>
</evidence>
<evidence type="ECO:0000313" key="14">
    <source>
        <dbReference type="EMBL" id="QWW22699.1"/>
    </source>
</evidence>
<feature type="domain" description="S1 motif" evidence="12">
    <location>
        <begin position="756"/>
        <end position="825"/>
    </location>
</feature>
<dbReference type="Gene3D" id="2.40.50.140">
    <property type="entry name" value="Nucleic acid-binding proteins"/>
    <property type="match status" value="11"/>
</dbReference>
<dbReference type="FunFam" id="2.40.50.140:FF:000196">
    <property type="entry name" value="rRNA biogenesis protein RRP5"/>
    <property type="match status" value="1"/>
</dbReference>
<keyword evidence="3" id="KW-0698">rRNA processing</keyword>
<dbReference type="CDD" id="cd05693">
    <property type="entry name" value="S1_Rrp5_repeat_hs1_sc1"/>
    <property type="match status" value="1"/>
</dbReference>
<feature type="region of interest" description="Disordered" evidence="11">
    <location>
        <begin position="45"/>
        <end position="78"/>
    </location>
</feature>
<feature type="domain" description="S1 motif" evidence="12">
    <location>
        <begin position="1134"/>
        <end position="1202"/>
    </location>
</feature>
<protein>
    <recommendedName>
        <fullName evidence="8">rRNA biogenesis protein RRP5</fullName>
    </recommendedName>
    <alternativeName>
        <fullName evidence="9">Ribosomal RNA-processing protein 5</fullName>
    </alternativeName>
</protein>
<evidence type="ECO:0000256" key="8">
    <source>
        <dbReference type="ARBA" id="ARBA00073619"/>
    </source>
</evidence>
<feature type="compositionally biased region" description="Acidic residues" evidence="11">
    <location>
        <begin position="1326"/>
        <end position="1343"/>
    </location>
</feature>
<dbReference type="Gene3D" id="1.25.40.10">
    <property type="entry name" value="Tetratricopeptide repeat domain"/>
    <property type="match status" value="1"/>
</dbReference>
<dbReference type="Proteomes" id="UP000825438">
    <property type="component" value="Chromosome I"/>
</dbReference>
<evidence type="ECO:0000256" key="7">
    <source>
        <dbReference type="ARBA" id="ARBA00055575"/>
    </source>
</evidence>
<dbReference type="VEuPathDB" id="FungiDB:CJI97_002430"/>
<dbReference type="FunFam" id="2.40.50.140:FF:000103">
    <property type="entry name" value="protein RRP5 homolog"/>
    <property type="match status" value="1"/>
</dbReference>
<dbReference type="FunFam" id="2.40.50.140:FF:000155">
    <property type="entry name" value="rRNA biogenesis protein RRP5"/>
    <property type="match status" value="1"/>
</dbReference>
<evidence type="ECO:0000313" key="13">
    <source>
        <dbReference type="EMBL" id="PIS55665.1"/>
    </source>
</evidence>
<keyword evidence="4" id="KW-0597">Phosphoprotein</keyword>
<evidence type="ECO:0000256" key="6">
    <source>
        <dbReference type="ARBA" id="ARBA00023242"/>
    </source>
</evidence>
<feature type="compositionally biased region" description="Acidic residues" evidence="11">
    <location>
        <begin position="143"/>
        <end position="156"/>
    </location>
</feature>
<dbReference type="VEuPathDB" id="FungiDB:CJJ07_002716"/>
<feature type="domain" description="S1 motif" evidence="12">
    <location>
        <begin position="661"/>
        <end position="734"/>
    </location>
</feature>
<evidence type="ECO:0000256" key="1">
    <source>
        <dbReference type="ARBA" id="ARBA00004604"/>
    </source>
</evidence>
<evidence type="ECO:0000259" key="12">
    <source>
        <dbReference type="PROSITE" id="PS50126"/>
    </source>
</evidence>
<dbReference type="GO" id="GO:0003723">
    <property type="term" value="F:RNA binding"/>
    <property type="evidence" value="ECO:0007669"/>
    <property type="project" value="TreeGrafter"/>
</dbReference>
<reference evidence="13" key="2">
    <citation type="submission" date="2017-11" db="EMBL/GenBank/DDBJ databases">
        <title>Candida auris genome assembly and annotation.</title>
        <authorList>
            <person name="Munoz J.F."/>
            <person name="Gade L.G."/>
            <person name="Chow N.A."/>
            <person name="Litvintseva A.P."/>
            <person name="Loparev V.N."/>
            <person name="Cuomo C.A."/>
        </authorList>
    </citation>
    <scope>NUCLEOTIDE SEQUENCE</scope>
    <source>
        <strain evidence="13">B8441</strain>
    </source>
</reference>
<accession>A0A2H0ZYF7</accession>
<dbReference type="PANTHER" id="PTHR23270">
    <property type="entry name" value="PROGRAMMED CELL DEATH PROTEIN 11 PRE-RRNA PROCESSING PROTEIN RRP5"/>
    <property type="match status" value="1"/>
</dbReference>
<evidence type="ECO:0000256" key="10">
    <source>
        <dbReference type="PROSITE-ProRule" id="PRU00339"/>
    </source>
</evidence>
<keyword evidence="2" id="KW-0690">Ribosome biogenesis</keyword>
<dbReference type="InterPro" id="IPR011990">
    <property type="entry name" value="TPR-like_helical_dom_sf"/>
</dbReference>
<feature type="domain" description="S1 motif" evidence="12">
    <location>
        <begin position="572"/>
        <end position="641"/>
    </location>
</feature>
<dbReference type="PROSITE" id="PS50126">
    <property type="entry name" value="S1"/>
    <property type="match status" value="11"/>
</dbReference>
<dbReference type="SUPFAM" id="SSF48452">
    <property type="entry name" value="TPR-like"/>
    <property type="match status" value="2"/>
</dbReference>
<dbReference type="STRING" id="498019.A0A2H0ZYF7"/>
<dbReference type="EMBL" id="PEKT02000004">
    <property type="protein sequence ID" value="PIS55665.1"/>
    <property type="molecule type" value="Genomic_DNA"/>
</dbReference>
<dbReference type="PROSITE" id="PS50005">
    <property type="entry name" value="TPR"/>
    <property type="match status" value="1"/>
</dbReference>
<feature type="region of interest" description="Disordered" evidence="11">
    <location>
        <begin position="141"/>
        <end position="162"/>
    </location>
</feature>
<dbReference type="InterPro" id="IPR055430">
    <property type="entry name" value="HAT_Syf1_CNRKL1_C"/>
</dbReference>
<proteinExistence type="predicted"/>
<dbReference type="VEuPathDB" id="FungiDB:CJJ09_001710"/>
<dbReference type="EMBL" id="CP076749">
    <property type="protein sequence ID" value="QWW22699.1"/>
    <property type="molecule type" value="Genomic_DNA"/>
</dbReference>
<feature type="compositionally biased region" description="Acidic residues" evidence="11">
    <location>
        <begin position="1370"/>
        <end position="1384"/>
    </location>
</feature>
<evidence type="ECO:0000256" key="5">
    <source>
        <dbReference type="ARBA" id="ARBA00022737"/>
    </source>
</evidence>
<comment type="function">
    <text evidence="7">Involved in the biogenesis of rRNA. Required for the formation of 18S and 5.8S rRNA.</text>
</comment>
<sequence>MDEPTRSKYALSSSEVAFPRGGASVLTPLELKTISNKATEDVLFEQGKGLKRNAPESADVPKKKKKSKKKKSIDQEEEITEKEIEIEHFSFKNLLPGSSVLGQIVRIDKMDLTVAIGDNLFGHVSITNISEEISEMIERYENAMEDSSDEESDDEDKTQGLSFKPEMPKLGQIFTIGQWVRAAVLPNEESNKKISLSIEPSVVNEGIEEDDLTPGNFIQGSVKSIEDHGLVLTTGIDKFVGFMSKKELKKAELDISSIQTGQVILSAIVSSSSRTITLRPGSNEQVNKKTVVSVISSIDAVHPGAIVNATVTEVSDHGVAARVFGMVDASFSLPHAEDYNLEKLKNHFAVGATVRARIIGTVFCEGAKKFILSKANRILSLQPTLNKDPLTAFPIGFIFEEGVTVAGADKEYIYVDLGSSFGEVHKSNIDPDLDIHKHYYVGSKHRARVLGFNEIDDVLILTFKPKAIDSQFVSTDDIPVGELVAAAEITSILPDAKGIVLKVFGDFEAFVPPTHISDSRMMYPERKFRTGSKVKTRILAKAGKKLFATLRKSLVNMDEDTIVKDFESLDVGFKSTAIVEKFIGSGVLVSFFGNMKAYLPKNEISETFVQNASEYLKEGQAVNVRVLNFNQLDNKITVTLRQSAELTSNQMKHLEDVEVGKTIIEAFIVEKKKDAIIVELEGSNLRGVVSSEHLSDGGYDECRQVLKSLNVGEKLEILILEKDYKARAVIATAKQSLLHAARVGLFPASYEEVHLGTVIPGFVKSVTSMGIFVSFGGKLTGLVLAKNASNDSSQDLSSKFYKNQSVACNVIRTDDENRRFYLAFSGVSDKGLKKLHIKNPVDTTKLKASDYSVGSRTQGVVASVENGYINVKLADNLYGRLEASQVFPTWNSIKNKQNPLSEFKEGDRIDAKIIGYFDESSQKYSPVSTFSTSTIIELSILPKELKSKTPYKTPVFDDVRVGGEYIVFLQSFDHGVAHVSFSPGLDGRILLYNLSSEISLYEDFIASFPIGCAIRATVISLDFEHHVVEFSGNNKAVTSIEDLKPMERYPAKVFKVAPNYVLVELARGVVGYAYITDALNDYDDKLEEVYKVNSAVIATVEEIDAKQGKIFVSLRNEEIARDKPVNSLEEIKRGDLVKGFIKSIRNNGLYISLGREIFALVRVADISDAYLADWKKFFKVNQAVSGKISQCKAEGRILMTLKESEVNGDLSTFKTFEELQVGERYDGSVRKVAEFGVFVKLDGTSNVSGLCHRSEIADTPVENVLALFGEGDRVKVKILKIDSDKKQLSLGMKASYFSDELENTSGDETGAQSDNDVIENAFNEDSNVEGSDDEDESDESDDESDKKTASSGQTGLSSNGFDWTASILDQAEDDDTSSDEEEDFTEAHKKKKRKSKKQVEDKTGEMNSRAPQSVADFERLLIGNPDSSVLWMNYMSFQLQLGEVDKSREIAERALKTINYREEQEKMNIWIAILNLENSFGSDESLDEAFKRATQYMDSLTMHQKLVGIFVLSEKFDKANELYKSMLKKFGKETSVWVQYGSYLMDRGEGETAHETLARALQALPKRSHIEVVRKFAQLEFAKGDAEQGRSLFEGLVTDAPKRIDLWNVYIDQEIKHNNKEHVQDLFERVLNVKLSRKQAKFFFAKWLRFEEENGNEQSVARVKALAVEYVQTHSKDEYEEEKN</sequence>
<dbReference type="InterPro" id="IPR003107">
    <property type="entry name" value="HAT"/>
</dbReference>
<dbReference type="PANTHER" id="PTHR23270:SF10">
    <property type="entry name" value="PROTEIN RRP5 HOMOLOG"/>
    <property type="match status" value="1"/>
</dbReference>
<feature type="domain" description="S1 motif" evidence="12">
    <location>
        <begin position="1046"/>
        <end position="1115"/>
    </location>
</feature>
<keyword evidence="5" id="KW-0677">Repeat</keyword>
<dbReference type="FunFam" id="2.40.50.140:FF:000159">
    <property type="entry name" value="rRNA biogenesis protein rrp5"/>
    <property type="match status" value="1"/>
</dbReference>